<name>A0A0N8P1F6_DROAN</name>
<feature type="coiled-coil region" evidence="1">
    <location>
        <begin position="174"/>
        <end position="274"/>
    </location>
</feature>
<dbReference type="AlphaFoldDB" id="A0A0N8P1F6"/>
<keyword evidence="1" id="KW-0175">Coiled coil</keyword>
<dbReference type="EMBL" id="CH902617">
    <property type="protein sequence ID" value="KPU79788.1"/>
    <property type="molecule type" value="Genomic_DNA"/>
</dbReference>
<accession>A0A0N8P1F6</accession>
<dbReference type="OrthoDB" id="551053at2759"/>
<dbReference type="GeneID" id="6499751"/>
<sequence>MTQEANQKYAFPSSVQDVARAVERLAADTNEDLRNFRKEQAHIRSHVNGVLEENQRLAEELGRYKSTYAARDYKELKHQLQLTNEALEKSRKQVEELRQERRSLQLMQECSQKTIDNMELELKNYRAQLLESGEEHKITQRYVRAVKMLEAKVTAQQEELLTQTETIKALHEHKQRGGEQLQQLQATLRDQAEEQAKVANLQKQVKEYELSLRHTHNLLVESTRRESAAVRKAQEAVAISEAATREKAEAEKRAENYKEEVTQLATNIGSIMQEAANQVDCEVAQLRSKLSEKDKLIATIKDKLKKDAEEHKNVVHVLETRNNRLEQKYKEALKQNDKLEGEVDVTYRRLCELEQALNDSNNEARDCKAKKHYELQMDRYMQAHKQMKTNYHAAMDDITQKFEAEIYRLRKQNSELEADNCLLKSGAAGDFSTNRI</sequence>
<feature type="coiled-coil region" evidence="1">
    <location>
        <begin position="301"/>
        <end position="349"/>
    </location>
</feature>
<dbReference type="Proteomes" id="UP000007801">
    <property type="component" value="Unassembled WGS sequence"/>
</dbReference>
<proteinExistence type="predicted"/>
<gene>
    <name evidence="2" type="primary">Dana\GF16960</name>
    <name evidence="2" type="synonym">dana_GLEANR_18226</name>
    <name evidence="2" type="ORF">GF16960</name>
</gene>
<evidence type="ECO:0000313" key="2">
    <source>
        <dbReference type="EMBL" id="KPU79788.1"/>
    </source>
</evidence>
<protein>
    <submittedName>
        <fullName evidence="2">Uncharacterized protein, isoform B</fullName>
    </submittedName>
</protein>
<evidence type="ECO:0000313" key="3">
    <source>
        <dbReference type="Proteomes" id="UP000007801"/>
    </source>
</evidence>
<keyword evidence="3" id="KW-1185">Reference proteome</keyword>
<feature type="coiled-coil region" evidence="1">
    <location>
        <begin position="70"/>
        <end position="135"/>
    </location>
</feature>
<reference evidence="2 3" key="1">
    <citation type="journal article" date="2007" name="Nature">
        <title>Evolution of genes and genomes on the Drosophila phylogeny.</title>
        <authorList>
            <consortium name="Drosophila 12 Genomes Consortium"/>
            <person name="Clark A.G."/>
            <person name="Eisen M.B."/>
            <person name="Smith D.R."/>
            <person name="Bergman C.M."/>
            <person name="Oliver B."/>
            <person name="Markow T.A."/>
            <person name="Kaufman T.C."/>
            <person name="Kellis M."/>
            <person name="Gelbart W."/>
            <person name="Iyer V.N."/>
            <person name="Pollard D.A."/>
            <person name="Sackton T.B."/>
            <person name="Larracuente A.M."/>
            <person name="Singh N.D."/>
            <person name="Abad J.P."/>
            <person name="Abt D.N."/>
            <person name="Adryan B."/>
            <person name="Aguade M."/>
            <person name="Akashi H."/>
            <person name="Anderson W.W."/>
            <person name="Aquadro C.F."/>
            <person name="Ardell D.H."/>
            <person name="Arguello R."/>
            <person name="Artieri C.G."/>
            <person name="Barbash D.A."/>
            <person name="Barker D."/>
            <person name="Barsanti P."/>
            <person name="Batterham P."/>
            <person name="Batzoglou S."/>
            <person name="Begun D."/>
            <person name="Bhutkar A."/>
            <person name="Blanco E."/>
            <person name="Bosak S.A."/>
            <person name="Bradley R.K."/>
            <person name="Brand A.D."/>
            <person name="Brent M.R."/>
            <person name="Brooks A.N."/>
            <person name="Brown R.H."/>
            <person name="Butlin R.K."/>
            <person name="Caggese C."/>
            <person name="Calvi B.R."/>
            <person name="Bernardo de Carvalho A."/>
            <person name="Caspi A."/>
            <person name="Castrezana S."/>
            <person name="Celniker S.E."/>
            <person name="Chang J.L."/>
            <person name="Chapple C."/>
            <person name="Chatterji S."/>
            <person name="Chinwalla A."/>
            <person name="Civetta A."/>
            <person name="Clifton S.W."/>
            <person name="Comeron J.M."/>
            <person name="Costello J.C."/>
            <person name="Coyne J.A."/>
            <person name="Daub J."/>
            <person name="David R.G."/>
            <person name="Delcher A.L."/>
            <person name="Delehaunty K."/>
            <person name="Do C.B."/>
            <person name="Ebling H."/>
            <person name="Edwards K."/>
            <person name="Eickbush T."/>
            <person name="Evans J.D."/>
            <person name="Filipski A."/>
            <person name="Findeiss S."/>
            <person name="Freyhult E."/>
            <person name="Fulton L."/>
            <person name="Fulton R."/>
            <person name="Garcia A.C."/>
            <person name="Gardiner A."/>
            <person name="Garfield D.A."/>
            <person name="Garvin B.E."/>
            <person name="Gibson G."/>
            <person name="Gilbert D."/>
            <person name="Gnerre S."/>
            <person name="Godfrey J."/>
            <person name="Good R."/>
            <person name="Gotea V."/>
            <person name="Gravely B."/>
            <person name="Greenberg A.J."/>
            <person name="Griffiths-Jones S."/>
            <person name="Gross S."/>
            <person name="Guigo R."/>
            <person name="Gustafson E.A."/>
            <person name="Haerty W."/>
            <person name="Hahn M.W."/>
            <person name="Halligan D.L."/>
            <person name="Halpern A.L."/>
            <person name="Halter G.M."/>
            <person name="Han M.V."/>
            <person name="Heger A."/>
            <person name="Hillier L."/>
            <person name="Hinrichs A.S."/>
            <person name="Holmes I."/>
            <person name="Hoskins R.A."/>
            <person name="Hubisz M.J."/>
            <person name="Hultmark D."/>
            <person name="Huntley M.A."/>
            <person name="Jaffe D.B."/>
            <person name="Jagadeeshan S."/>
            <person name="Jeck W.R."/>
            <person name="Johnson J."/>
            <person name="Jones C.D."/>
            <person name="Jordan W.C."/>
            <person name="Karpen G.H."/>
            <person name="Kataoka E."/>
            <person name="Keightley P.D."/>
            <person name="Kheradpour P."/>
            <person name="Kirkness E.F."/>
            <person name="Koerich L.B."/>
            <person name="Kristiansen K."/>
            <person name="Kudrna D."/>
            <person name="Kulathinal R.J."/>
            <person name="Kumar S."/>
            <person name="Kwok R."/>
            <person name="Lander E."/>
            <person name="Langley C.H."/>
            <person name="Lapoint R."/>
            <person name="Lazzaro B.P."/>
            <person name="Lee S.J."/>
            <person name="Levesque L."/>
            <person name="Li R."/>
            <person name="Lin C.F."/>
            <person name="Lin M.F."/>
            <person name="Lindblad-Toh K."/>
            <person name="Llopart A."/>
            <person name="Long M."/>
            <person name="Low L."/>
            <person name="Lozovsky E."/>
            <person name="Lu J."/>
            <person name="Luo M."/>
            <person name="Machado C.A."/>
            <person name="Makalowski W."/>
            <person name="Marzo M."/>
            <person name="Matsuda M."/>
            <person name="Matzkin L."/>
            <person name="McAllister B."/>
            <person name="McBride C.S."/>
            <person name="McKernan B."/>
            <person name="McKernan K."/>
            <person name="Mendez-Lago M."/>
            <person name="Minx P."/>
            <person name="Mollenhauer M.U."/>
            <person name="Montooth K."/>
            <person name="Mount S.M."/>
            <person name="Mu X."/>
            <person name="Myers E."/>
            <person name="Negre B."/>
            <person name="Newfeld S."/>
            <person name="Nielsen R."/>
            <person name="Noor M.A."/>
            <person name="O'Grady P."/>
            <person name="Pachter L."/>
            <person name="Papaceit M."/>
            <person name="Parisi M.J."/>
            <person name="Parisi M."/>
            <person name="Parts L."/>
            <person name="Pedersen J.S."/>
            <person name="Pesole G."/>
            <person name="Phillippy A.M."/>
            <person name="Ponting C.P."/>
            <person name="Pop M."/>
            <person name="Porcelli D."/>
            <person name="Powell J.R."/>
            <person name="Prohaska S."/>
            <person name="Pruitt K."/>
            <person name="Puig M."/>
            <person name="Quesneville H."/>
            <person name="Ram K.R."/>
            <person name="Rand D."/>
            <person name="Rasmussen M.D."/>
            <person name="Reed L.K."/>
            <person name="Reenan R."/>
            <person name="Reily A."/>
            <person name="Remington K.A."/>
            <person name="Rieger T.T."/>
            <person name="Ritchie M.G."/>
            <person name="Robin C."/>
            <person name="Rogers Y.H."/>
            <person name="Rohde C."/>
            <person name="Rozas J."/>
            <person name="Rubenfield M.J."/>
            <person name="Ruiz A."/>
            <person name="Russo S."/>
            <person name="Salzberg S.L."/>
            <person name="Sanchez-Gracia A."/>
            <person name="Saranga D.J."/>
            <person name="Sato H."/>
            <person name="Schaeffer S.W."/>
            <person name="Schatz M.C."/>
            <person name="Schlenke T."/>
            <person name="Schwartz R."/>
            <person name="Segarra C."/>
            <person name="Singh R.S."/>
            <person name="Sirot L."/>
            <person name="Sirota M."/>
            <person name="Sisneros N.B."/>
            <person name="Smith C.D."/>
            <person name="Smith T.F."/>
            <person name="Spieth J."/>
            <person name="Stage D.E."/>
            <person name="Stark A."/>
            <person name="Stephan W."/>
            <person name="Strausberg R.L."/>
            <person name="Strempel S."/>
            <person name="Sturgill D."/>
            <person name="Sutton G."/>
            <person name="Sutton G.G."/>
            <person name="Tao W."/>
            <person name="Teichmann S."/>
            <person name="Tobari Y.N."/>
            <person name="Tomimura Y."/>
            <person name="Tsolas J.M."/>
            <person name="Valente V.L."/>
            <person name="Venter E."/>
            <person name="Venter J.C."/>
            <person name="Vicario S."/>
            <person name="Vieira F.G."/>
            <person name="Vilella A.J."/>
            <person name="Villasante A."/>
            <person name="Walenz B."/>
            <person name="Wang J."/>
            <person name="Wasserman M."/>
            <person name="Watts T."/>
            <person name="Wilson D."/>
            <person name="Wilson R.K."/>
            <person name="Wing R.A."/>
            <person name="Wolfner M.F."/>
            <person name="Wong A."/>
            <person name="Wong G.K."/>
            <person name="Wu C.I."/>
            <person name="Wu G."/>
            <person name="Yamamoto D."/>
            <person name="Yang H.P."/>
            <person name="Yang S.P."/>
            <person name="Yorke J.A."/>
            <person name="Yoshida K."/>
            <person name="Zdobnov E."/>
            <person name="Zhang P."/>
            <person name="Zhang Y."/>
            <person name="Zimin A.V."/>
            <person name="Baldwin J."/>
            <person name="Abdouelleil A."/>
            <person name="Abdulkadir J."/>
            <person name="Abebe A."/>
            <person name="Abera B."/>
            <person name="Abreu J."/>
            <person name="Acer S.C."/>
            <person name="Aftuck L."/>
            <person name="Alexander A."/>
            <person name="An P."/>
            <person name="Anderson E."/>
            <person name="Anderson S."/>
            <person name="Arachi H."/>
            <person name="Azer M."/>
            <person name="Bachantsang P."/>
            <person name="Barry A."/>
            <person name="Bayul T."/>
            <person name="Berlin A."/>
            <person name="Bessette D."/>
            <person name="Bloom T."/>
            <person name="Blye J."/>
            <person name="Boguslavskiy L."/>
            <person name="Bonnet C."/>
            <person name="Boukhgalter B."/>
            <person name="Bourzgui I."/>
            <person name="Brown A."/>
            <person name="Cahill P."/>
            <person name="Channer S."/>
            <person name="Cheshatsang Y."/>
            <person name="Chuda L."/>
            <person name="Citroen M."/>
            <person name="Collymore A."/>
            <person name="Cooke P."/>
            <person name="Costello M."/>
            <person name="D'Aco K."/>
            <person name="Daza R."/>
            <person name="De Haan G."/>
            <person name="DeGray S."/>
            <person name="DeMaso C."/>
            <person name="Dhargay N."/>
            <person name="Dooley K."/>
            <person name="Dooley E."/>
            <person name="Doricent M."/>
            <person name="Dorje P."/>
            <person name="Dorjee K."/>
            <person name="Dupes A."/>
            <person name="Elong R."/>
            <person name="Falk J."/>
            <person name="Farina A."/>
            <person name="Faro S."/>
            <person name="Ferguson D."/>
            <person name="Fisher S."/>
            <person name="Foley C.D."/>
            <person name="Franke A."/>
            <person name="Friedrich D."/>
            <person name="Gadbois L."/>
            <person name="Gearin G."/>
            <person name="Gearin C.R."/>
            <person name="Giannoukos G."/>
            <person name="Goode T."/>
            <person name="Graham J."/>
            <person name="Grandbois E."/>
            <person name="Grewal S."/>
            <person name="Gyaltsen K."/>
            <person name="Hafez N."/>
            <person name="Hagos B."/>
            <person name="Hall J."/>
            <person name="Henson C."/>
            <person name="Hollinger A."/>
            <person name="Honan T."/>
            <person name="Huard M.D."/>
            <person name="Hughes L."/>
            <person name="Hurhula B."/>
            <person name="Husby M.E."/>
            <person name="Kamat A."/>
            <person name="Kanga B."/>
            <person name="Kashin S."/>
            <person name="Khazanovich D."/>
            <person name="Kisner P."/>
            <person name="Lance K."/>
            <person name="Lara M."/>
            <person name="Lee W."/>
            <person name="Lennon N."/>
            <person name="Letendre F."/>
            <person name="LeVine R."/>
            <person name="Lipovsky A."/>
            <person name="Liu X."/>
            <person name="Liu J."/>
            <person name="Liu S."/>
            <person name="Lokyitsang T."/>
            <person name="Lokyitsang Y."/>
            <person name="Lubonja R."/>
            <person name="Lui A."/>
            <person name="MacDonald P."/>
            <person name="Magnisalis V."/>
            <person name="Maru K."/>
            <person name="Matthews C."/>
            <person name="McCusker W."/>
            <person name="McDonough S."/>
            <person name="Mehta T."/>
            <person name="Meldrim J."/>
            <person name="Meneus L."/>
            <person name="Mihai O."/>
            <person name="Mihalev A."/>
            <person name="Mihova T."/>
            <person name="Mittelman R."/>
            <person name="Mlenga V."/>
            <person name="Montmayeur A."/>
            <person name="Mulrain L."/>
            <person name="Navidi A."/>
            <person name="Naylor J."/>
            <person name="Negash T."/>
            <person name="Nguyen T."/>
            <person name="Nguyen N."/>
            <person name="Nicol R."/>
            <person name="Norbu C."/>
            <person name="Norbu N."/>
            <person name="Novod N."/>
            <person name="O'Neill B."/>
            <person name="Osman S."/>
            <person name="Markiewicz E."/>
            <person name="Oyono O.L."/>
            <person name="Patti C."/>
            <person name="Phunkhang P."/>
            <person name="Pierre F."/>
            <person name="Priest M."/>
            <person name="Raghuraman S."/>
            <person name="Rege F."/>
            <person name="Reyes R."/>
            <person name="Rise C."/>
            <person name="Rogov P."/>
            <person name="Ross K."/>
            <person name="Ryan E."/>
            <person name="Settipalli S."/>
            <person name="Shea T."/>
            <person name="Sherpa N."/>
            <person name="Shi L."/>
            <person name="Shih D."/>
            <person name="Sparrow T."/>
            <person name="Spaulding J."/>
            <person name="Stalker J."/>
            <person name="Stange-Thomann N."/>
            <person name="Stavropoulos S."/>
            <person name="Stone C."/>
            <person name="Strader C."/>
            <person name="Tesfaye S."/>
            <person name="Thomson T."/>
            <person name="Thoulutsang Y."/>
            <person name="Thoulutsang D."/>
            <person name="Topham K."/>
            <person name="Topping I."/>
            <person name="Tsamla T."/>
            <person name="Vassiliev H."/>
            <person name="Vo A."/>
            <person name="Wangchuk T."/>
            <person name="Wangdi T."/>
            <person name="Weiand M."/>
            <person name="Wilkinson J."/>
            <person name="Wilson A."/>
            <person name="Yadav S."/>
            <person name="Young G."/>
            <person name="Yu Q."/>
            <person name="Zembek L."/>
            <person name="Zhong D."/>
            <person name="Zimmer A."/>
            <person name="Zwirko Z."/>
            <person name="Jaffe D.B."/>
            <person name="Alvarez P."/>
            <person name="Brockman W."/>
            <person name="Butler J."/>
            <person name="Chin C."/>
            <person name="Gnerre S."/>
            <person name="Grabherr M."/>
            <person name="Kleber M."/>
            <person name="Mauceli E."/>
            <person name="MacCallum I."/>
        </authorList>
    </citation>
    <scope>NUCLEOTIDE SEQUENCE [LARGE SCALE GENOMIC DNA]</scope>
    <source>
        <strain evidence="3">Tucson 14024-0371.13</strain>
    </source>
</reference>
<organism evidence="2 3">
    <name type="scientific">Drosophila ananassae</name>
    <name type="common">Fruit fly</name>
    <dbReference type="NCBI Taxonomy" id="7217"/>
    <lineage>
        <taxon>Eukaryota</taxon>
        <taxon>Metazoa</taxon>
        <taxon>Ecdysozoa</taxon>
        <taxon>Arthropoda</taxon>
        <taxon>Hexapoda</taxon>
        <taxon>Insecta</taxon>
        <taxon>Pterygota</taxon>
        <taxon>Neoptera</taxon>
        <taxon>Endopterygota</taxon>
        <taxon>Diptera</taxon>
        <taxon>Brachycera</taxon>
        <taxon>Muscomorpha</taxon>
        <taxon>Ephydroidea</taxon>
        <taxon>Drosophilidae</taxon>
        <taxon>Drosophila</taxon>
        <taxon>Sophophora</taxon>
    </lineage>
</organism>
<evidence type="ECO:0000256" key="1">
    <source>
        <dbReference type="SAM" id="Coils"/>
    </source>
</evidence>
<dbReference type="SMR" id="A0A0N8P1F6"/>